<dbReference type="RefSeq" id="WP_103938551.1">
    <property type="nucleotide sequence ID" value="NZ_FNVO01000006.1"/>
</dbReference>
<dbReference type="AlphaFoldDB" id="A0A1H6AU24"/>
<protein>
    <submittedName>
        <fullName evidence="1">Nucleotidyl transferase AbiEii toxin, Type IV TA system</fullName>
    </submittedName>
</protein>
<organism evidence="1 2">
    <name type="scientific">Thermomonospora echinospora</name>
    <dbReference type="NCBI Taxonomy" id="1992"/>
    <lineage>
        <taxon>Bacteria</taxon>
        <taxon>Bacillati</taxon>
        <taxon>Actinomycetota</taxon>
        <taxon>Actinomycetes</taxon>
        <taxon>Streptosporangiales</taxon>
        <taxon>Thermomonosporaceae</taxon>
        <taxon>Thermomonospora</taxon>
    </lineage>
</organism>
<accession>A0A1H6AU24</accession>
<dbReference type="InterPro" id="IPR014942">
    <property type="entry name" value="AbiEii"/>
</dbReference>
<dbReference type="Pfam" id="PF08843">
    <property type="entry name" value="AbiEii"/>
    <property type="match status" value="1"/>
</dbReference>
<dbReference type="Proteomes" id="UP000236723">
    <property type="component" value="Unassembled WGS sequence"/>
</dbReference>
<dbReference type="GO" id="GO:0016740">
    <property type="term" value="F:transferase activity"/>
    <property type="evidence" value="ECO:0007669"/>
    <property type="project" value="UniProtKB-KW"/>
</dbReference>
<dbReference type="OrthoDB" id="279684at2"/>
<dbReference type="EMBL" id="FNVO01000006">
    <property type="protein sequence ID" value="SEG52153.1"/>
    <property type="molecule type" value="Genomic_DNA"/>
</dbReference>
<keyword evidence="1" id="KW-0808">Transferase</keyword>
<sequence length="447" mass="49377">MTSRWQDFGFGPWPATGRVPGVAPDEATRRRLDLPRTLRPVPGEGVVQRPVFDPALKQHVKAMRAGEPQFRDERVGARWYAARRAAFDHVLAAIADSRWADHLVLRGSVLLAAWLGPAAREPGDLDFVVVPRSWHIHDGRTQRMFDDIAHRSQELSWPGHLGDSGVQVQANGAVSEEIWTYDRVPGRRLVLPWRAEGLPPGSVQLDFVFGEPLPRAPEPTTLPRSDGGEPPVLLTATPGLSLAWKVLWLLTDMHPQAKDVYDAMLLAESPEGTTPLDARLLRETLVAADTAYASRPPGIGDLSEAVRSVDWDEFRKEYPDLPIDPDGMHDRLLDRLAGAFTEPVDPPGPEYYRRAGWLAPRIEECRGLLAEQGMAAVRRALAGRVRAVDAAVIVSELLGRGPQDIDASVWELLNSPEWTPGGPGTGELGYYRRNPGWLEEELAALRG</sequence>
<proteinExistence type="predicted"/>
<gene>
    <name evidence="1" type="ORF">SAMN04489712_10610</name>
</gene>
<keyword evidence="2" id="KW-1185">Reference proteome</keyword>
<name>A0A1H6AU24_9ACTN</name>
<reference evidence="2" key="1">
    <citation type="submission" date="2016-10" db="EMBL/GenBank/DDBJ databases">
        <authorList>
            <person name="Varghese N."/>
            <person name="Submissions S."/>
        </authorList>
    </citation>
    <scope>NUCLEOTIDE SEQUENCE [LARGE SCALE GENOMIC DNA]</scope>
    <source>
        <strain evidence="2">DSM 43163</strain>
    </source>
</reference>
<evidence type="ECO:0000313" key="2">
    <source>
        <dbReference type="Proteomes" id="UP000236723"/>
    </source>
</evidence>
<evidence type="ECO:0000313" key="1">
    <source>
        <dbReference type="EMBL" id="SEG52153.1"/>
    </source>
</evidence>